<proteinExistence type="inferred from homology"/>
<dbReference type="EMBL" id="MNUY01000065">
    <property type="protein sequence ID" value="OIO13201.1"/>
    <property type="molecule type" value="Genomic_DNA"/>
</dbReference>
<feature type="domain" description="ABC transporter" evidence="4">
    <location>
        <begin position="3"/>
        <end position="257"/>
    </location>
</feature>
<dbReference type="PROSITE" id="PS50893">
    <property type="entry name" value="ABC_TRANSPORTER_2"/>
    <property type="match status" value="1"/>
</dbReference>
<dbReference type="CDD" id="cd03217">
    <property type="entry name" value="ABC_FeS_Assembly"/>
    <property type="match status" value="1"/>
</dbReference>
<comment type="caution">
    <text evidence="5">The sequence shown here is derived from an EMBL/GenBank/DDBJ whole genome shotgun (WGS) entry which is preliminary data.</text>
</comment>
<evidence type="ECO:0000256" key="3">
    <source>
        <dbReference type="ARBA" id="ARBA00022840"/>
    </source>
</evidence>
<dbReference type="InterPro" id="IPR017871">
    <property type="entry name" value="ABC_transporter-like_CS"/>
</dbReference>
<dbReference type="InterPro" id="IPR010230">
    <property type="entry name" value="FeS-cluster_ATPase_SufC"/>
</dbReference>
<evidence type="ECO:0000313" key="6">
    <source>
        <dbReference type="Proteomes" id="UP000183120"/>
    </source>
</evidence>
<dbReference type="Proteomes" id="UP000183120">
    <property type="component" value="Unassembled WGS sequence"/>
</dbReference>
<comment type="similarity">
    <text evidence="1">Belongs to the ABC transporter superfamily. Ycf16 family.</text>
</comment>
<gene>
    <name evidence="5" type="ORF">AUJ73_04110</name>
</gene>
<accession>A0A1J4TPL5</accession>
<dbReference type="InterPro" id="IPR003439">
    <property type="entry name" value="ABC_transporter-like_ATP-bd"/>
</dbReference>
<dbReference type="PANTHER" id="PTHR43204:SF1">
    <property type="entry name" value="ABC TRANSPORTER I FAMILY MEMBER 6, CHLOROPLASTIC"/>
    <property type="match status" value="1"/>
</dbReference>
<dbReference type="InterPro" id="IPR027417">
    <property type="entry name" value="P-loop_NTPase"/>
</dbReference>
<dbReference type="Gene3D" id="3.40.50.300">
    <property type="entry name" value="P-loop containing nucleotide triphosphate hydrolases"/>
    <property type="match status" value="1"/>
</dbReference>
<dbReference type="SUPFAM" id="SSF52540">
    <property type="entry name" value="P-loop containing nucleoside triphosphate hydrolases"/>
    <property type="match status" value="1"/>
</dbReference>
<keyword evidence="2" id="KW-0547">Nucleotide-binding</keyword>
<keyword evidence="3" id="KW-0067">ATP-binding</keyword>
<evidence type="ECO:0000259" key="4">
    <source>
        <dbReference type="PROSITE" id="PS50893"/>
    </source>
</evidence>
<dbReference type="PROSITE" id="PS00211">
    <property type="entry name" value="ABC_TRANSPORTER_1"/>
    <property type="match status" value="1"/>
</dbReference>
<evidence type="ECO:0000256" key="2">
    <source>
        <dbReference type="ARBA" id="ARBA00022741"/>
    </source>
</evidence>
<organism evidence="5 6">
    <name type="scientific">Candidatus Gottesmanbacteria bacterium CG1_02_37_22</name>
    <dbReference type="NCBI Taxonomy" id="1805209"/>
    <lineage>
        <taxon>Bacteria</taxon>
        <taxon>Candidatus Gottesmaniibacteriota</taxon>
    </lineage>
</organism>
<evidence type="ECO:0000313" key="5">
    <source>
        <dbReference type="EMBL" id="OIO13201.1"/>
    </source>
</evidence>
<dbReference type="NCBIfam" id="TIGR01978">
    <property type="entry name" value="sufC"/>
    <property type="match status" value="1"/>
</dbReference>
<dbReference type="AlphaFoldDB" id="A0A1J4TPL5"/>
<dbReference type="STRING" id="1805209.AUJ73_04110"/>
<dbReference type="GO" id="GO:0005524">
    <property type="term" value="F:ATP binding"/>
    <property type="evidence" value="ECO:0007669"/>
    <property type="project" value="UniProtKB-KW"/>
</dbReference>
<dbReference type="PANTHER" id="PTHR43204">
    <property type="entry name" value="ABC TRANSPORTER I FAMILY MEMBER 6, CHLOROPLASTIC"/>
    <property type="match status" value="1"/>
</dbReference>
<reference evidence="5 6" key="1">
    <citation type="journal article" date="2016" name="Environ. Microbiol.">
        <title>Genomic resolution of a cold subsurface aquifer community provides metabolic insights for novel microbes adapted to high CO concentrations.</title>
        <authorList>
            <person name="Probst A.J."/>
            <person name="Castelle C.J."/>
            <person name="Singh A."/>
            <person name="Brown C.T."/>
            <person name="Anantharaman K."/>
            <person name="Sharon I."/>
            <person name="Hug L.A."/>
            <person name="Burstein D."/>
            <person name="Emerson J.B."/>
            <person name="Thomas B.C."/>
            <person name="Banfield J.F."/>
        </authorList>
    </citation>
    <scope>NUCLEOTIDE SEQUENCE [LARGE SCALE GENOMIC DNA]</scope>
    <source>
        <strain evidence="5">CG1_02_37_22</strain>
    </source>
</reference>
<protein>
    <submittedName>
        <fullName evidence="5">Fe-S cluster assembly ATPase SufC</fullName>
    </submittedName>
</protein>
<dbReference type="GO" id="GO:0016887">
    <property type="term" value="F:ATP hydrolysis activity"/>
    <property type="evidence" value="ECO:0007669"/>
    <property type="project" value="InterPro"/>
</dbReference>
<evidence type="ECO:0000256" key="1">
    <source>
        <dbReference type="ARBA" id="ARBA00006216"/>
    </source>
</evidence>
<name>A0A1J4TPL5_9BACT</name>
<dbReference type="Pfam" id="PF00005">
    <property type="entry name" value="ABC_tran"/>
    <property type="match status" value="1"/>
</dbReference>
<sequence length="260" mass="28373">MSLKVNNLSAGIGNLCILHDIDLKIEKGTLNVLMGPNGSGKSTFASVLMGNPKYKRVEKKPYLSLNGKDISNFEPHERAKCGLFLAFQNPSGIPGVSVANLLKTSYQTVQRSDNTPSKKSAHNPALSVFKFHQELVLTAERIGVPRDFLGRSLDGDFSGGEKKKLEMLQAIVLKPKYAVFDEIDTGLDVDALKTIAGAILELKKKGTGILVVTHYHRILEYAKPDVVHVLVKGRIVASGGCKLALEIEKNGYSKWSKSKN</sequence>